<evidence type="ECO:0000313" key="2">
    <source>
        <dbReference type="Proteomes" id="UP000276128"/>
    </source>
</evidence>
<dbReference type="RefSeq" id="WP_126141128.1">
    <property type="nucleotide sequence ID" value="NZ_RXHU01000026.1"/>
</dbReference>
<protein>
    <submittedName>
        <fullName evidence="1">Ferritin-like domain-containing protein</fullName>
    </submittedName>
</protein>
<comment type="caution">
    <text evidence="1">The sequence shown here is derived from an EMBL/GenBank/DDBJ whole genome shotgun (WGS) entry which is preliminary data.</text>
</comment>
<reference evidence="1 2" key="1">
    <citation type="submission" date="2018-12" db="EMBL/GenBank/DDBJ databases">
        <title>Bacillus ochoae sp. nov., Paenibacillus whitsoniae sp. nov., Paenibacillus spiritus sp. nov. Isolated from the Mars Exploration Rover during spacecraft assembly.</title>
        <authorList>
            <person name="Seuylemezian A."/>
            <person name="Vaishampayan P."/>
        </authorList>
    </citation>
    <scope>NUCLEOTIDE SEQUENCE [LARGE SCALE GENOMIC DNA]</scope>
    <source>
        <strain evidence="1 2">MER 54</strain>
    </source>
</reference>
<gene>
    <name evidence="1" type="ORF">EJQ19_10275</name>
</gene>
<dbReference type="OrthoDB" id="573482at2"/>
<dbReference type="InterPro" id="IPR012347">
    <property type="entry name" value="Ferritin-like"/>
</dbReference>
<dbReference type="CDD" id="cd00657">
    <property type="entry name" value="Ferritin_like"/>
    <property type="match status" value="1"/>
</dbReference>
<organism evidence="1 2">
    <name type="scientific">Paenibacillus whitsoniae</name>
    <dbReference type="NCBI Taxonomy" id="2496558"/>
    <lineage>
        <taxon>Bacteria</taxon>
        <taxon>Bacillati</taxon>
        <taxon>Bacillota</taxon>
        <taxon>Bacilli</taxon>
        <taxon>Bacillales</taxon>
        <taxon>Paenibacillaceae</taxon>
        <taxon>Paenibacillus</taxon>
    </lineage>
</organism>
<dbReference type="EMBL" id="RXHU01000026">
    <property type="protein sequence ID" value="RTE09821.1"/>
    <property type="molecule type" value="Genomic_DNA"/>
</dbReference>
<sequence>MYWRYPYAYRPAFQPVWNTDYQKSLQLIASAVQDERNDELFYEELIKLAPTAEQKAMITSIRDDERSHNAMYRSMYRDLTGHEVHGISDEKYQHIRSYKEGLQRALQGELGAVEKYRNIQFGLPYGIYKDTVGGIILDELKHASKYNYLFTLNNH</sequence>
<dbReference type="Gene3D" id="1.20.1260.10">
    <property type="match status" value="1"/>
</dbReference>
<keyword evidence="2" id="KW-1185">Reference proteome</keyword>
<dbReference type="InterPro" id="IPR009078">
    <property type="entry name" value="Ferritin-like_SF"/>
</dbReference>
<dbReference type="Proteomes" id="UP000276128">
    <property type="component" value="Unassembled WGS sequence"/>
</dbReference>
<name>A0A3S0BWB2_9BACL</name>
<dbReference type="AlphaFoldDB" id="A0A3S0BWB2"/>
<accession>A0A3S0BWB2</accession>
<proteinExistence type="predicted"/>
<evidence type="ECO:0000313" key="1">
    <source>
        <dbReference type="EMBL" id="RTE09821.1"/>
    </source>
</evidence>
<dbReference type="SUPFAM" id="SSF47240">
    <property type="entry name" value="Ferritin-like"/>
    <property type="match status" value="1"/>
</dbReference>